<proteinExistence type="predicted"/>
<protein>
    <submittedName>
        <fullName evidence="1">Uncharacterized protein</fullName>
    </submittedName>
</protein>
<organism evidence="1 2">
    <name type="scientific">Lysinibacillus macroides</name>
    <dbReference type="NCBI Taxonomy" id="33935"/>
    <lineage>
        <taxon>Bacteria</taxon>
        <taxon>Bacillati</taxon>
        <taxon>Bacillota</taxon>
        <taxon>Bacilli</taxon>
        <taxon>Bacillales</taxon>
        <taxon>Bacillaceae</taxon>
        <taxon>Lysinibacillus</taxon>
    </lineage>
</organism>
<name>A0A0N0UW75_9BACI</name>
<sequence length="73" mass="8250">MGAIYVINPKDISGIEVAYEATGVSTVHLKIVSDWERLVEFSLNFDYLIVKLLIDKPNGIVEKCYKVLKKAYS</sequence>
<dbReference type="AlphaFoldDB" id="A0A0N0UW75"/>
<dbReference type="RefSeq" id="WP_053995920.1">
    <property type="nucleotide sequence ID" value="NZ_LGCI01000010.1"/>
</dbReference>
<comment type="caution">
    <text evidence="1">The sequence shown here is derived from an EMBL/GenBank/DDBJ whole genome shotgun (WGS) entry which is preliminary data.</text>
</comment>
<dbReference type="Proteomes" id="UP000037977">
    <property type="component" value="Unassembled WGS sequence"/>
</dbReference>
<reference evidence="1 2" key="1">
    <citation type="submission" date="2015-07" db="EMBL/GenBank/DDBJ databases">
        <title>Genome sequencing project for genomic taxonomy and phylogenomics of Bacillus-like bacteria.</title>
        <authorList>
            <person name="Liu B."/>
            <person name="Wang J."/>
            <person name="Zhu Y."/>
            <person name="Liu G."/>
            <person name="Chen Q."/>
            <person name="Chen Z."/>
            <person name="Che J."/>
            <person name="Ge C."/>
            <person name="Shi H."/>
            <person name="Pan Z."/>
            <person name="Liu X."/>
        </authorList>
    </citation>
    <scope>NUCLEOTIDE SEQUENCE [LARGE SCALE GENOMIC DNA]</scope>
    <source>
        <strain evidence="1 2">DSM 54</strain>
    </source>
</reference>
<evidence type="ECO:0000313" key="2">
    <source>
        <dbReference type="Proteomes" id="UP000037977"/>
    </source>
</evidence>
<keyword evidence="2" id="KW-1185">Reference proteome</keyword>
<dbReference type="EMBL" id="LGCI01000010">
    <property type="protein sequence ID" value="KOY80677.1"/>
    <property type="molecule type" value="Genomic_DNA"/>
</dbReference>
<accession>A0A0N0UW75</accession>
<gene>
    <name evidence="1" type="ORF">ADM90_15920</name>
</gene>
<dbReference type="PATRIC" id="fig|33935.3.peg.1925"/>
<evidence type="ECO:0000313" key="1">
    <source>
        <dbReference type="EMBL" id="KOY80677.1"/>
    </source>
</evidence>